<evidence type="ECO:0000313" key="11">
    <source>
        <dbReference type="Proteomes" id="UP001522662"/>
    </source>
</evidence>
<feature type="transmembrane region" description="Helical" evidence="8">
    <location>
        <begin position="377"/>
        <end position="394"/>
    </location>
</feature>
<feature type="transmembrane region" description="Helical" evidence="8">
    <location>
        <begin position="258"/>
        <end position="280"/>
    </location>
</feature>
<evidence type="ECO:0000256" key="5">
    <source>
        <dbReference type="ARBA" id="ARBA00022692"/>
    </source>
</evidence>
<feature type="transmembrane region" description="Helical" evidence="8">
    <location>
        <begin position="285"/>
        <end position="306"/>
    </location>
</feature>
<keyword evidence="6 8" id="KW-1133">Transmembrane helix</keyword>
<feature type="transmembrane region" description="Helical" evidence="8">
    <location>
        <begin position="21"/>
        <end position="43"/>
    </location>
</feature>
<dbReference type="RefSeq" id="WP_245136953.1">
    <property type="nucleotide sequence ID" value="NZ_CP128477.1"/>
</dbReference>
<evidence type="ECO:0000313" key="10">
    <source>
        <dbReference type="EMBL" id="MCJ8239296.1"/>
    </source>
</evidence>
<feature type="transmembrane region" description="Helical" evidence="8">
    <location>
        <begin position="49"/>
        <end position="70"/>
    </location>
</feature>
<comment type="caution">
    <text evidence="10">The sequence shown here is derived from an EMBL/GenBank/DDBJ whole genome shotgun (WGS) entry which is preliminary data.</text>
</comment>
<dbReference type="Gene3D" id="1.20.1250.20">
    <property type="entry name" value="MFS general substrate transporter like domains"/>
    <property type="match status" value="2"/>
</dbReference>
<protein>
    <submittedName>
        <fullName evidence="10">MFS transporter</fullName>
    </submittedName>
</protein>
<feature type="transmembrane region" description="Helical" evidence="8">
    <location>
        <begin position="354"/>
        <end position="371"/>
    </location>
</feature>
<feature type="transmembrane region" description="Helical" evidence="8">
    <location>
        <begin position="223"/>
        <end position="246"/>
    </location>
</feature>
<gene>
    <name evidence="10" type="ORF">MKJ03_13240</name>
</gene>
<feature type="transmembrane region" description="Helical" evidence="8">
    <location>
        <begin position="82"/>
        <end position="99"/>
    </location>
</feature>
<keyword evidence="11" id="KW-1185">Reference proteome</keyword>
<keyword evidence="4" id="KW-0762">Sugar transport</keyword>
<evidence type="ECO:0000256" key="3">
    <source>
        <dbReference type="ARBA" id="ARBA00022475"/>
    </source>
</evidence>
<evidence type="ECO:0000256" key="4">
    <source>
        <dbReference type="ARBA" id="ARBA00022597"/>
    </source>
</evidence>
<organism evidence="10 11">
    <name type="scientific">Peteryoungia algae</name>
    <dbReference type="NCBI Taxonomy" id="2919917"/>
    <lineage>
        <taxon>Bacteria</taxon>
        <taxon>Pseudomonadati</taxon>
        <taxon>Pseudomonadota</taxon>
        <taxon>Alphaproteobacteria</taxon>
        <taxon>Hyphomicrobiales</taxon>
        <taxon>Rhizobiaceae</taxon>
        <taxon>Peteryoungia</taxon>
    </lineage>
</organism>
<proteinExistence type="predicted"/>
<sequence>MSSSFSQIAARPQLVILSMMIFVQGCAYGATLPYLGVTAIGALGMSDEAYSALTVVASVMTVAISVSLGILSDGMGDRRRMIALLALAGTIGYGAIFLLPSIPVFILATALIIPFGQAVHSLLFASARIETSALSPRDAAAVNTIVRSFMSASWVVMPAVLGLLLAQSANMIGAWGAAAGCTLLVAIASLLLLAPAKQKGLSAGTSGTAFLEALRELVRAEMLVRMVAMAAVTGTTRLAMMIWPLILTLELGGSTRNVGFIAALIALIEIPFMLLAATLLKRFSLVALIIVSALLYGLHMVGFAFATAPWHFYALAVPGAATAAGLLSLPITYFQDLFPSRPGLGTAFMPINSFLGNAVSAGTFAIGSHYFGYSGTAWLGLALALSGVAGLLLVEGATHQKRA</sequence>
<evidence type="ECO:0000256" key="2">
    <source>
        <dbReference type="ARBA" id="ARBA00022448"/>
    </source>
</evidence>
<dbReference type="InterPro" id="IPR020846">
    <property type="entry name" value="MFS_dom"/>
</dbReference>
<evidence type="ECO:0000256" key="6">
    <source>
        <dbReference type="ARBA" id="ARBA00022989"/>
    </source>
</evidence>
<evidence type="ECO:0000259" key="9">
    <source>
        <dbReference type="PROSITE" id="PS50850"/>
    </source>
</evidence>
<accession>A0ABT0D1R1</accession>
<comment type="subcellular location">
    <subcellularLocation>
        <location evidence="1">Cell membrane</location>
        <topology evidence="1">Multi-pass membrane protein</topology>
    </subcellularLocation>
</comment>
<evidence type="ECO:0000256" key="1">
    <source>
        <dbReference type="ARBA" id="ARBA00004651"/>
    </source>
</evidence>
<dbReference type="SUPFAM" id="SSF103473">
    <property type="entry name" value="MFS general substrate transporter"/>
    <property type="match status" value="1"/>
</dbReference>
<feature type="transmembrane region" description="Helical" evidence="8">
    <location>
        <begin position="145"/>
        <end position="166"/>
    </location>
</feature>
<keyword evidence="5 8" id="KW-0812">Transmembrane</keyword>
<dbReference type="Proteomes" id="UP001522662">
    <property type="component" value="Unassembled WGS sequence"/>
</dbReference>
<dbReference type="InterPro" id="IPR024989">
    <property type="entry name" value="MFS_assoc_dom"/>
</dbReference>
<feature type="domain" description="Major facilitator superfamily (MFS) profile" evidence="9">
    <location>
        <begin position="13"/>
        <end position="402"/>
    </location>
</feature>
<keyword evidence="7 8" id="KW-0472">Membrane</keyword>
<dbReference type="InterPro" id="IPR036259">
    <property type="entry name" value="MFS_trans_sf"/>
</dbReference>
<feature type="transmembrane region" description="Helical" evidence="8">
    <location>
        <begin position="312"/>
        <end position="334"/>
    </location>
</feature>
<keyword evidence="3" id="KW-1003">Cell membrane</keyword>
<reference evidence="10 11" key="1">
    <citation type="submission" date="2022-03" db="EMBL/GenBank/DDBJ databases">
        <title>Rhizobium SSM4.3 sp. nov., isolated from Sediment (Gouqi Island).</title>
        <authorList>
            <person name="Chen G."/>
        </authorList>
    </citation>
    <scope>NUCLEOTIDE SEQUENCE [LARGE SCALE GENOMIC DNA]</scope>
    <source>
        <strain evidence="10 11">SSM4.3</strain>
    </source>
</reference>
<feature type="transmembrane region" description="Helical" evidence="8">
    <location>
        <begin position="105"/>
        <end position="125"/>
    </location>
</feature>
<dbReference type="EMBL" id="JALAYX010000003">
    <property type="protein sequence ID" value="MCJ8239296.1"/>
    <property type="molecule type" value="Genomic_DNA"/>
</dbReference>
<dbReference type="PANTHER" id="PTHR23535">
    <property type="entry name" value="SUGAR EFFLUX TRANSPORTER A-RELATED"/>
    <property type="match status" value="1"/>
</dbReference>
<evidence type="ECO:0000256" key="8">
    <source>
        <dbReference type="SAM" id="Phobius"/>
    </source>
</evidence>
<evidence type="ECO:0000256" key="7">
    <source>
        <dbReference type="ARBA" id="ARBA00023136"/>
    </source>
</evidence>
<name>A0ABT0D1R1_9HYPH</name>
<feature type="transmembrane region" description="Helical" evidence="8">
    <location>
        <begin position="172"/>
        <end position="193"/>
    </location>
</feature>
<dbReference type="PROSITE" id="PS50850">
    <property type="entry name" value="MFS"/>
    <property type="match status" value="1"/>
</dbReference>
<dbReference type="PANTHER" id="PTHR23535:SF2">
    <property type="entry name" value="SUGAR EFFLUX TRANSPORTER A-RELATED"/>
    <property type="match status" value="1"/>
</dbReference>
<keyword evidence="2" id="KW-0813">Transport</keyword>
<dbReference type="Pfam" id="PF12832">
    <property type="entry name" value="MFS_1_like"/>
    <property type="match status" value="1"/>
</dbReference>